<protein>
    <submittedName>
        <fullName evidence="2">Uncharacterized protein</fullName>
    </submittedName>
</protein>
<evidence type="ECO:0000256" key="1">
    <source>
        <dbReference type="SAM" id="Phobius"/>
    </source>
</evidence>
<dbReference type="EMBL" id="BLLK01000045">
    <property type="protein sequence ID" value="GFH51954.1"/>
    <property type="molecule type" value="Genomic_DNA"/>
</dbReference>
<feature type="transmembrane region" description="Helical" evidence="1">
    <location>
        <begin position="177"/>
        <end position="199"/>
    </location>
</feature>
<evidence type="ECO:0000313" key="3">
    <source>
        <dbReference type="Proteomes" id="UP001054902"/>
    </source>
</evidence>
<comment type="caution">
    <text evidence="2">The sequence shown here is derived from an EMBL/GenBank/DDBJ whole genome shotgun (WGS) entry which is preliminary data.</text>
</comment>
<evidence type="ECO:0000313" key="2">
    <source>
        <dbReference type="EMBL" id="GFH51954.1"/>
    </source>
</evidence>
<proteinExistence type="predicted"/>
<reference evidence="2 3" key="1">
    <citation type="journal article" date="2021" name="Sci. Rep.">
        <title>The genome of the diatom Chaetoceros tenuissimus carries an ancient integrated fragment of an extant virus.</title>
        <authorList>
            <person name="Hongo Y."/>
            <person name="Kimura K."/>
            <person name="Takaki Y."/>
            <person name="Yoshida Y."/>
            <person name="Baba S."/>
            <person name="Kobayashi G."/>
            <person name="Nagasaki K."/>
            <person name="Hano T."/>
            <person name="Tomaru Y."/>
        </authorList>
    </citation>
    <scope>NUCLEOTIDE SEQUENCE [LARGE SCALE GENOMIC DNA]</scope>
    <source>
        <strain evidence="2 3">NIES-3715</strain>
    </source>
</reference>
<sequence>MQSHVKFRFSKAFYLLIFLLVISPSVIVFPSSVQAFPFGREKETKQIEEARWNKVPTIVKSCPKRKLRVVGNTMLSANALLLLGTGDNAFPALISSMVASKIIAETNEIIDDKHADAGSLKAFIGVTSSGIASLMGWLLKRMTMDQTENNANSEGAKTEETVAEKANKIENPLLRAFLLLGSRGMELTGGILLIFIQLMNM</sequence>
<organism evidence="2 3">
    <name type="scientific">Chaetoceros tenuissimus</name>
    <dbReference type="NCBI Taxonomy" id="426638"/>
    <lineage>
        <taxon>Eukaryota</taxon>
        <taxon>Sar</taxon>
        <taxon>Stramenopiles</taxon>
        <taxon>Ochrophyta</taxon>
        <taxon>Bacillariophyta</taxon>
        <taxon>Coscinodiscophyceae</taxon>
        <taxon>Chaetocerotophycidae</taxon>
        <taxon>Chaetocerotales</taxon>
        <taxon>Chaetocerotaceae</taxon>
        <taxon>Chaetoceros</taxon>
    </lineage>
</organism>
<dbReference type="AlphaFoldDB" id="A0AAD3CUA0"/>
<keyword evidence="1" id="KW-0472">Membrane</keyword>
<keyword evidence="1" id="KW-0812">Transmembrane</keyword>
<keyword evidence="1" id="KW-1133">Transmembrane helix</keyword>
<gene>
    <name evidence="2" type="ORF">CTEN210_08430</name>
</gene>
<keyword evidence="3" id="KW-1185">Reference proteome</keyword>
<name>A0AAD3CUA0_9STRA</name>
<dbReference type="Proteomes" id="UP001054902">
    <property type="component" value="Unassembled WGS sequence"/>
</dbReference>
<accession>A0AAD3CUA0</accession>
<feature type="transmembrane region" description="Helical" evidence="1">
    <location>
        <begin position="122"/>
        <end position="139"/>
    </location>
</feature>